<dbReference type="InterPro" id="IPR024047">
    <property type="entry name" value="MM3350-like_sf"/>
</dbReference>
<feature type="region of interest" description="Disordered" evidence="1">
    <location>
        <begin position="324"/>
        <end position="345"/>
    </location>
</feature>
<feature type="compositionally biased region" description="Basic and acidic residues" evidence="1">
    <location>
        <begin position="503"/>
        <end position="521"/>
    </location>
</feature>
<name>A0A9Q5I3H1_SANBA</name>
<feature type="region of interest" description="Disordered" evidence="1">
    <location>
        <begin position="473"/>
        <end position="633"/>
    </location>
</feature>
<dbReference type="Proteomes" id="UP000757232">
    <property type="component" value="Unassembled WGS sequence"/>
</dbReference>
<protein>
    <submittedName>
        <fullName evidence="2">Uncharacterized protein</fullName>
    </submittedName>
</protein>
<feature type="compositionally biased region" description="Acidic residues" evidence="1">
    <location>
        <begin position="613"/>
        <end position="622"/>
    </location>
</feature>
<reference evidence="2" key="1">
    <citation type="submission" date="2016-06" db="EMBL/GenBank/DDBJ databases">
        <title>Draft Genome sequence of the fungus Inonotus baumii.</title>
        <authorList>
            <person name="Zhu H."/>
            <person name="Lin W."/>
        </authorList>
    </citation>
    <scope>NUCLEOTIDE SEQUENCE</scope>
    <source>
        <strain evidence="2">821</strain>
    </source>
</reference>
<feature type="compositionally biased region" description="Acidic residues" evidence="1">
    <location>
        <begin position="565"/>
        <end position="575"/>
    </location>
</feature>
<comment type="caution">
    <text evidence="2">The sequence shown here is derived from an EMBL/GenBank/DDBJ whole genome shotgun (WGS) entry which is preliminary data.</text>
</comment>
<organism evidence="2 3">
    <name type="scientific">Sanghuangporus baumii</name>
    <name type="common">Phellinus baumii</name>
    <dbReference type="NCBI Taxonomy" id="108892"/>
    <lineage>
        <taxon>Eukaryota</taxon>
        <taxon>Fungi</taxon>
        <taxon>Dikarya</taxon>
        <taxon>Basidiomycota</taxon>
        <taxon>Agaricomycotina</taxon>
        <taxon>Agaricomycetes</taxon>
        <taxon>Hymenochaetales</taxon>
        <taxon>Hymenochaetaceae</taxon>
        <taxon>Sanghuangporus</taxon>
    </lineage>
</organism>
<evidence type="ECO:0000313" key="2">
    <source>
        <dbReference type="EMBL" id="OCB90824.1"/>
    </source>
</evidence>
<accession>A0A9Q5I3H1</accession>
<feature type="region of interest" description="Disordered" evidence="1">
    <location>
        <begin position="1"/>
        <end position="26"/>
    </location>
</feature>
<proteinExistence type="predicted"/>
<evidence type="ECO:0000313" key="3">
    <source>
        <dbReference type="Proteomes" id="UP000757232"/>
    </source>
</evidence>
<gene>
    <name evidence="2" type="ORF">A7U60_g1934</name>
</gene>
<dbReference type="OrthoDB" id="3250104at2759"/>
<dbReference type="Gene3D" id="3.10.290.30">
    <property type="entry name" value="MM3350-like"/>
    <property type="match status" value="1"/>
</dbReference>
<feature type="compositionally biased region" description="Low complexity" evidence="1">
    <location>
        <begin position="555"/>
        <end position="564"/>
    </location>
</feature>
<feature type="region of interest" description="Disordered" evidence="1">
    <location>
        <begin position="388"/>
        <end position="453"/>
    </location>
</feature>
<dbReference type="EMBL" id="LNZH02000116">
    <property type="protein sequence ID" value="OCB90824.1"/>
    <property type="molecule type" value="Genomic_DNA"/>
</dbReference>
<evidence type="ECO:0000256" key="1">
    <source>
        <dbReference type="SAM" id="MobiDB-lite"/>
    </source>
</evidence>
<feature type="compositionally biased region" description="Basic residues" evidence="1">
    <location>
        <begin position="582"/>
        <end position="602"/>
    </location>
</feature>
<dbReference type="AlphaFoldDB" id="A0A9Q5I3H1"/>
<keyword evidence="3" id="KW-1185">Reference proteome</keyword>
<sequence>MLKRPRDAFDTSPASSTPPERPGKAVKRFRIDSDAFSDVSTFHIPSDSPSNPFGRFRTHFPHNLPAPTPVSDHLVLRFQLDRQRHNVHRIVVVPANYTFWHLHRLTQFLFKWKDFRTERHPENKHCRIQRRIEHVFTVKKRIVFYTAGKSAGIFKDGMDVMRVAENVKELKGMCFDDLPWEREECYTLADLWNKPRSSSNASRGIVYDFDIFSRRRATVHISLHDDADRIKASLDDNEELSNQPHVAIGSGLPDDDDDDEDFALDLQQFNEVNAFENFIRSQEEADEDEENDCPSIVRIAEEQKIAKQRMSASLPEHLPLDANKLPKASKPPTMSSFAPPPIPRHHRISMYGTRLPEAEESQEADGPVRELSPVKKGLEDSGVYLSDAEESVEDYNPKPIHRPQIAARKCASSVPRLPDPEEYSENGDDHPKAPHKRRMSRVHHSDDIHDVRPTLRDYGGQAIAHGVLRKRLPLQPRVSDPEESDEIDAAPRRRITSLVPRHPNAEDEIRARARHVIDSRRRVSMLPRLPDPDESREIGDDRPSKPVMRDRRASLPPLLGLLAAQDEDDEDPQEEEYIKAGPFRHKRRHAPLRGAPLRRKSPGLRIPVKTDHEEDDSEENDENAALVESEAEV</sequence>
<feature type="compositionally biased region" description="Basic and acidic residues" evidence="1">
    <location>
        <begin position="443"/>
        <end position="453"/>
    </location>
</feature>
<feature type="compositionally biased region" description="Basic residues" evidence="1">
    <location>
        <begin position="433"/>
        <end position="442"/>
    </location>
</feature>
<feature type="compositionally biased region" description="Basic and acidic residues" evidence="1">
    <location>
        <begin position="530"/>
        <end position="553"/>
    </location>
</feature>